<keyword evidence="3" id="KW-0472">Membrane</keyword>
<dbReference type="InterPro" id="IPR023346">
    <property type="entry name" value="Lysozyme-like_dom_sf"/>
</dbReference>
<feature type="chain" id="PRO_5046691430" evidence="4">
    <location>
        <begin position="21"/>
        <end position="467"/>
    </location>
</feature>
<dbReference type="EMBL" id="AP026709">
    <property type="protein sequence ID" value="BDQ38007.1"/>
    <property type="molecule type" value="Genomic_DNA"/>
</dbReference>
<feature type="domain" description="Solute-binding protein family 3/N-terminal" evidence="5">
    <location>
        <begin position="45"/>
        <end position="284"/>
    </location>
</feature>
<name>A0ABM8B2K7_9BACT</name>
<dbReference type="PANTHER" id="PTHR35936">
    <property type="entry name" value="MEMBRANE-BOUND LYTIC MUREIN TRANSGLYCOSYLASE F"/>
    <property type="match status" value="1"/>
</dbReference>
<reference evidence="6 7" key="1">
    <citation type="submission" date="2022-08" db="EMBL/GenBank/DDBJ databases">
        <title>Genome Sequence of the sulphate-reducing bacterium, Pseudodesulfovibrio sp. SYK.</title>
        <authorList>
            <person name="Kondo R."/>
            <person name="Kataoka T."/>
        </authorList>
    </citation>
    <scope>NUCLEOTIDE SEQUENCE [LARGE SCALE GENOMIC DNA]</scope>
    <source>
        <strain evidence="6 7">SYK</strain>
    </source>
</reference>
<dbReference type="CDD" id="cd01009">
    <property type="entry name" value="PBP2_YfhD_N"/>
    <property type="match status" value="1"/>
</dbReference>
<evidence type="ECO:0000259" key="5">
    <source>
        <dbReference type="SMART" id="SM00062"/>
    </source>
</evidence>
<gene>
    <name evidence="6" type="ORF">SYK_23670</name>
</gene>
<evidence type="ECO:0000313" key="7">
    <source>
        <dbReference type="Proteomes" id="UP001317742"/>
    </source>
</evidence>
<protein>
    <submittedName>
        <fullName evidence="6">Peptidoglycan lytic exotransglycosylase</fullName>
    </submittedName>
</protein>
<dbReference type="SUPFAM" id="SSF53955">
    <property type="entry name" value="Lysozyme-like"/>
    <property type="match status" value="1"/>
</dbReference>
<evidence type="ECO:0000313" key="6">
    <source>
        <dbReference type="EMBL" id="BDQ38007.1"/>
    </source>
</evidence>
<dbReference type="RefSeq" id="WP_281760516.1">
    <property type="nucleotide sequence ID" value="NZ_AP026709.1"/>
</dbReference>
<dbReference type="PANTHER" id="PTHR35936:SF32">
    <property type="entry name" value="MEMBRANE-BOUND LYTIC MUREIN TRANSGLYCOSYLASE F"/>
    <property type="match status" value="1"/>
</dbReference>
<evidence type="ECO:0000256" key="1">
    <source>
        <dbReference type="ARBA" id="ARBA00004339"/>
    </source>
</evidence>
<proteinExistence type="predicted"/>
<dbReference type="Pfam" id="PF00497">
    <property type="entry name" value="SBP_bac_3"/>
    <property type="match status" value="1"/>
</dbReference>
<dbReference type="Gene3D" id="1.10.530.10">
    <property type="match status" value="1"/>
</dbReference>
<keyword evidence="2 4" id="KW-0732">Signal</keyword>
<sequence length="467" mass="52425">MRRSVFVIVLVFCLGSVALAAPTSLERVSRHWTGDLSEMITQGRPVRVLVSYNQTNFFLSKGVMRGLEVDLMNAYERYLSRSNPGKKIRIVFLAVPFDQLIPALLDGRGDVVAAGLTVTKERKKSVAFSLPYRKNIKEIVVGGHRSRVLSSLDDLAGKRVHVMAGSSYVEHLRSVSSSLKARGLAPVDVIEADPNLVTEDLLEMVARGLIGYAVAENQLAEVWKKNMRGLRLFNDVVIHSGGELAWAVRPGNTGFKESLDDFSRTVRQGTLKGNMFYKRYFVNEDHVLNFRNPLADGRLQPMAKLFQKYAEQYGFDWLKIAALAFQESGFNQDLKSNRGAVGVMQIKPSTASDPNVNIKNIEKLENNIHAGVKYLHFLCERYFKDVDPEHRVDFALAAYNAGPARVRGLRTKTAEKGFDPNLWFGNVEWAAYDIIGHETPDYVAHVQIYYAAYKAMSDVLTKRNKAM</sequence>
<dbReference type="CDD" id="cd13403">
    <property type="entry name" value="MLTF-like"/>
    <property type="match status" value="1"/>
</dbReference>
<accession>A0ABM8B2K7</accession>
<feature type="signal peptide" evidence="4">
    <location>
        <begin position="1"/>
        <end position="20"/>
    </location>
</feature>
<comment type="subcellular location">
    <subcellularLocation>
        <location evidence="1">Cell outer membrane</location>
        <topology evidence="1">Peripheral membrane protein</topology>
    </subcellularLocation>
</comment>
<dbReference type="SUPFAM" id="SSF53850">
    <property type="entry name" value="Periplasmic binding protein-like II"/>
    <property type="match status" value="1"/>
</dbReference>
<dbReference type="InterPro" id="IPR008258">
    <property type="entry name" value="Transglycosylase_SLT_dom_1"/>
</dbReference>
<dbReference type="Proteomes" id="UP001317742">
    <property type="component" value="Chromosome"/>
</dbReference>
<keyword evidence="7" id="KW-1185">Reference proteome</keyword>
<keyword evidence="3" id="KW-0998">Cell outer membrane</keyword>
<organism evidence="6 7">
    <name type="scientific">Pseudodesulfovibrio nedwellii</name>
    <dbReference type="NCBI Taxonomy" id="2973072"/>
    <lineage>
        <taxon>Bacteria</taxon>
        <taxon>Pseudomonadati</taxon>
        <taxon>Thermodesulfobacteriota</taxon>
        <taxon>Desulfovibrionia</taxon>
        <taxon>Desulfovibrionales</taxon>
        <taxon>Desulfovibrionaceae</taxon>
    </lineage>
</organism>
<dbReference type="Pfam" id="PF01464">
    <property type="entry name" value="SLT"/>
    <property type="match status" value="1"/>
</dbReference>
<evidence type="ECO:0000256" key="3">
    <source>
        <dbReference type="ARBA" id="ARBA00023237"/>
    </source>
</evidence>
<dbReference type="SMART" id="SM00062">
    <property type="entry name" value="PBPb"/>
    <property type="match status" value="1"/>
</dbReference>
<evidence type="ECO:0000256" key="2">
    <source>
        <dbReference type="ARBA" id="ARBA00022729"/>
    </source>
</evidence>
<evidence type="ECO:0000256" key="4">
    <source>
        <dbReference type="SAM" id="SignalP"/>
    </source>
</evidence>
<dbReference type="InterPro" id="IPR001638">
    <property type="entry name" value="Solute-binding_3/MltF_N"/>
</dbReference>
<dbReference type="Gene3D" id="3.40.190.10">
    <property type="entry name" value="Periplasmic binding protein-like II"/>
    <property type="match status" value="2"/>
</dbReference>